<proteinExistence type="predicted"/>
<name>A0A6V8Q452_9ACTN</name>
<keyword evidence="1" id="KW-0472">Membrane</keyword>
<keyword evidence="1" id="KW-0812">Transmembrane</keyword>
<dbReference type="AlphaFoldDB" id="A0A6V8Q452"/>
<protein>
    <submittedName>
        <fullName evidence="2">Uncharacterized protein</fullName>
    </submittedName>
</protein>
<dbReference type="EMBL" id="BLSD01000059">
    <property type="protein sequence ID" value="GFP39508.1"/>
    <property type="molecule type" value="Genomic_DNA"/>
</dbReference>
<keyword evidence="1" id="KW-1133">Transmembrane helix</keyword>
<evidence type="ECO:0000313" key="3">
    <source>
        <dbReference type="Proteomes" id="UP000569018"/>
    </source>
</evidence>
<evidence type="ECO:0000313" key="2">
    <source>
        <dbReference type="EMBL" id="GFP39508.1"/>
    </source>
</evidence>
<accession>A0A6V8Q452</accession>
<sequence length="174" mass="19332">MSIVKPDHLSDQNFFDLGIQTFFLRQVPFLTYYLGLQGLVALAFQIYVSISVPFPGSKLIYAGVDGQSVKPGTKTGAASKLAQREVEFYEHFLAGVMSVSRVAHHEESRSVDLMLIPSYQGLVGSFVPLPGQGQKGLIVQSAVPYRAFHVSCRTFHLRATPLTPWIEIRLQAEY</sequence>
<reference evidence="2 3" key="1">
    <citation type="journal article" date="2020" name="Front. Microbiol.">
        <title>Single-cell genomics of novel Actinobacteria with the Wood-Ljungdahl pathway discovered in a serpentinizing system.</title>
        <authorList>
            <person name="Merino N."/>
            <person name="Kawai M."/>
            <person name="Boyd E.S."/>
            <person name="Colman D.R."/>
            <person name="McGlynn S.E."/>
            <person name="Nealson K.H."/>
            <person name="Kurokawa K."/>
            <person name="Hongoh Y."/>
        </authorList>
    </citation>
    <scope>NUCLEOTIDE SEQUENCE [LARGE SCALE GENOMIC DNA]</scope>
    <source>
        <strain evidence="2 3">S47</strain>
    </source>
</reference>
<comment type="caution">
    <text evidence="2">The sequence shown here is derived from an EMBL/GenBank/DDBJ whole genome shotgun (WGS) entry which is preliminary data.</text>
</comment>
<gene>
    <name evidence="2" type="ORF">HKBW3S47_01206</name>
</gene>
<evidence type="ECO:0000256" key="1">
    <source>
        <dbReference type="SAM" id="Phobius"/>
    </source>
</evidence>
<dbReference type="Proteomes" id="UP000569018">
    <property type="component" value="Unassembled WGS sequence"/>
</dbReference>
<organism evidence="2 3">
    <name type="scientific">Candidatus Hakubella thermalkaliphila</name>
    <dbReference type="NCBI Taxonomy" id="2754717"/>
    <lineage>
        <taxon>Bacteria</taxon>
        <taxon>Bacillati</taxon>
        <taxon>Actinomycetota</taxon>
        <taxon>Actinomycetota incertae sedis</taxon>
        <taxon>Candidatus Hakubellales</taxon>
        <taxon>Candidatus Hakubellaceae</taxon>
        <taxon>Candidatus Hakubella</taxon>
    </lineage>
</organism>
<feature type="transmembrane region" description="Helical" evidence="1">
    <location>
        <begin position="30"/>
        <end position="50"/>
    </location>
</feature>